<accession>A0A455T6D4</accession>
<dbReference type="EMBL" id="AP019377">
    <property type="protein sequence ID" value="BBH95021.1"/>
    <property type="molecule type" value="Genomic_DNA"/>
</dbReference>
<gene>
    <name evidence="1" type="ORF">KTA_32200</name>
</gene>
<name>A0A455T6D4_9CHLR</name>
<protein>
    <submittedName>
        <fullName evidence="1">Uncharacterized protein</fullName>
    </submittedName>
</protein>
<evidence type="ECO:0000313" key="1">
    <source>
        <dbReference type="EMBL" id="BBH95021.1"/>
    </source>
</evidence>
<reference evidence="1" key="1">
    <citation type="submission" date="2018-12" db="EMBL/GenBank/DDBJ databases">
        <title>Novel natural products biosynthetic potential of the class Ktedonobacteria.</title>
        <authorList>
            <person name="Zheng Y."/>
            <person name="Saitou A."/>
            <person name="Wang C.M."/>
            <person name="Toyoda A."/>
            <person name="Minakuchi Y."/>
            <person name="Sekiguchi Y."/>
            <person name="Ueda K."/>
            <person name="Takano H."/>
            <person name="Sakai Y."/>
            <person name="Yokota A."/>
            <person name="Yabe S."/>
        </authorList>
    </citation>
    <scope>NUCLEOTIDE SEQUENCE</scope>
    <source>
        <strain evidence="1">A3-2</strain>
    </source>
</reference>
<sequence>MGVTIRRGIIQAFNPNTYQAAVLLFEATSHMLQGIPVANSLDGSSSLVGALCAVLFFDEHNPQDAVVIATYANGLSGLPTPPPGRLTLLNGTSQLNNVVISNGATATFTLTGGNSGIPAGALAALAKISFTASSQPAHLDIAPHGGNLAQTVTCGDLLSTSARWQGQALLPLDSNGQIDIRAVGATCTVTLITCGYVS</sequence>
<dbReference type="AlphaFoldDB" id="A0A455T6D4"/>
<proteinExistence type="predicted"/>
<organism evidence="1">
    <name type="scientific">Thermogemmatispora argillosa</name>
    <dbReference type="NCBI Taxonomy" id="2045280"/>
    <lineage>
        <taxon>Bacteria</taxon>
        <taxon>Bacillati</taxon>
        <taxon>Chloroflexota</taxon>
        <taxon>Ktedonobacteria</taxon>
        <taxon>Thermogemmatisporales</taxon>
        <taxon>Thermogemmatisporaceae</taxon>
        <taxon>Thermogemmatispora</taxon>
    </lineage>
</organism>